<keyword evidence="4 7" id="KW-0067">ATP-binding</keyword>
<reference evidence="10 11" key="1">
    <citation type="submission" date="2016-10" db="EMBL/GenBank/DDBJ databases">
        <title>Description of Gloeomargarita lithophora gen. nov., sp. nov., a thylakoid-bearing basal-branching cyanobacterium with intracellular carbonates, and proposal for Gloeomargaritales ord. nov.</title>
        <authorList>
            <person name="Moreira D."/>
            <person name="Tavera R."/>
            <person name="Benzerara K."/>
            <person name="Skouri-Panet F."/>
            <person name="Couradeau E."/>
            <person name="Gerard E."/>
            <person name="Loussert C."/>
            <person name="Novelo E."/>
            <person name="Zivanovic Y."/>
            <person name="Lopez-Garcia P."/>
        </authorList>
    </citation>
    <scope>NUCLEOTIDE SEQUENCE [LARGE SCALE GENOMIC DNA]</scope>
    <source>
        <strain evidence="10 11">D10</strain>
    </source>
</reference>
<dbReference type="InterPro" id="IPR018370">
    <property type="entry name" value="Chaperonin_Cpn60_CS"/>
</dbReference>
<dbReference type="InterPro" id="IPR027409">
    <property type="entry name" value="GroEL-like_apical_dom_sf"/>
</dbReference>
<sequence>MAKKILYYEEARRALERGMDILAEAVAVTLGPKGRNVVLEKKFGAPQIVNDGVTIAKEIELEDHVENTGVALIRQAASKTNDVAGDGTTTATVLAHAMVKEGLRNVAAGANPIALKRGIDKATNFVVEKIASHARQVEDSKAIAQVASISAGNDEEVGQMIAAAMDKVGKEGVISLEEGKSTSTELEVTEGMRFDKGYISPYFATDPERMETVLEEALLLITDKKIALVQDLVPVLEQVARAGRPLVIIAEDIEKEALATLVVNKLRGVLNVAAVKAPGFGDRRKAMLQDIAVLTGGQVISEETGSKLDSVRMEMLGKARRVNITKDHTTLIAEGNEVAVKARCEQIRKQIEETDSSYDKEKLQERLAKLAGGVAVIKVGAATETEMKDKKLRLEDAINATKAAVEEGIVPGGGTTLAHLAPELESWAKGTLTNEELTGALIVSRALTAPLMRIAENAGVNGAVIADQVKDKAFDVGYDAAQGTYSNMIEAGIVDPAKVTRSALQNAASIAGMVLTTECIVVDKPEPKDKAPSAPGGGDFDY</sequence>
<feature type="binding site" evidence="7">
    <location>
        <position position="413"/>
    </location>
    <ligand>
        <name>ATP</name>
        <dbReference type="ChEBI" id="CHEBI:30616"/>
    </ligand>
</feature>
<comment type="subcellular location">
    <subcellularLocation>
        <location evidence="7">Cytoplasm</location>
    </subcellularLocation>
</comment>
<comment type="function">
    <text evidence="7 9">Together with its co-chaperonin GroES, plays an essential role in assisting protein folding. The GroEL-GroES system forms a nano-cage that allows encapsulation of the non-native substrate proteins and provides a physical environment optimized to promote and accelerate protein folding.</text>
</comment>
<dbReference type="GO" id="GO:0016853">
    <property type="term" value="F:isomerase activity"/>
    <property type="evidence" value="ECO:0007669"/>
    <property type="project" value="UniProtKB-KW"/>
</dbReference>
<evidence type="ECO:0000256" key="5">
    <source>
        <dbReference type="ARBA" id="ARBA00023186"/>
    </source>
</evidence>
<accession>A0A1J0AFV2</accession>
<evidence type="ECO:0000256" key="7">
    <source>
        <dbReference type="HAMAP-Rule" id="MF_00600"/>
    </source>
</evidence>
<comment type="subunit">
    <text evidence="7 9">Forms a cylinder of 14 subunits composed of two heptameric rings stacked back-to-back. Interacts with the co-chaperonin GroES.</text>
</comment>
<comment type="caution">
    <text evidence="7">Lacks conserved residue(s) required for the propagation of feature annotation.</text>
</comment>
<dbReference type="RefSeq" id="WP_071455186.1">
    <property type="nucleotide sequence ID" value="NZ_CP017675.1"/>
</dbReference>
<gene>
    <name evidence="7" type="primary">groEL</name>
    <name evidence="7" type="synonym">groL</name>
    <name evidence="10" type="ORF">GlitD10_2463</name>
</gene>
<dbReference type="Proteomes" id="UP000180235">
    <property type="component" value="Chromosome"/>
</dbReference>
<dbReference type="AlphaFoldDB" id="A0A1J0AFV2"/>
<dbReference type="GO" id="GO:0140662">
    <property type="term" value="F:ATP-dependent protein folding chaperone"/>
    <property type="evidence" value="ECO:0007669"/>
    <property type="project" value="InterPro"/>
</dbReference>
<dbReference type="PANTHER" id="PTHR45633">
    <property type="entry name" value="60 KDA HEAT SHOCK PROTEIN, MITOCHONDRIAL"/>
    <property type="match status" value="1"/>
</dbReference>
<evidence type="ECO:0000256" key="2">
    <source>
        <dbReference type="ARBA" id="ARBA00022490"/>
    </source>
</evidence>
<dbReference type="CDD" id="cd03344">
    <property type="entry name" value="GroEL"/>
    <property type="match status" value="1"/>
</dbReference>
<dbReference type="NCBIfam" id="NF009487">
    <property type="entry name" value="PRK12849.1"/>
    <property type="match status" value="1"/>
</dbReference>
<dbReference type="Gene3D" id="1.10.560.10">
    <property type="entry name" value="GroEL-like equatorial domain"/>
    <property type="match status" value="1"/>
</dbReference>
<dbReference type="EMBL" id="CP017675">
    <property type="protein sequence ID" value="APB34799.1"/>
    <property type="molecule type" value="Genomic_DNA"/>
</dbReference>
<dbReference type="SUPFAM" id="SSF48592">
    <property type="entry name" value="GroEL equatorial domain-like"/>
    <property type="match status" value="2"/>
</dbReference>
<feature type="binding site" evidence="7">
    <location>
        <position position="495"/>
    </location>
    <ligand>
        <name>ATP</name>
        <dbReference type="ChEBI" id="CHEBI:30616"/>
    </ligand>
</feature>
<dbReference type="EC" id="5.6.1.7" evidence="7"/>
<dbReference type="Gene3D" id="3.30.260.10">
    <property type="entry name" value="TCP-1-like chaperonin intermediate domain"/>
    <property type="match status" value="1"/>
</dbReference>
<feature type="binding site" evidence="7">
    <location>
        <begin position="29"/>
        <end position="32"/>
    </location>
    <ligand>
        <name>ATP</name>
        <dbReference type="ChEBI" id="CHEBI:30616"/>
    </ligand>
</feature>
<evidence type="ECO:0000256" key="3">
    <source>
        <dbReference type="ARBA" id="ARBA00022741"/>
    </source>
</evidence>
<feature type="binding site" evidence="7">
    <location>
        <begin position="479"/>
        <end position="481"/>
    </location>
    <ligand>
        <name>ATP</name>
        <dbReference type="ChEBI" id="CHEBI:30616"/>
    </ligand>
</feature>
<keyword evidence="5 7" id="KW-0143">Chaperone</keyword>
<dbReference type="InterPro" id="IPR002423">
    <property type="entry name" value="Cpn60/GroEL/TCP-1"/>
</dbReference>
<keyword evidence="11" id="KW-1185">Reference proteome</keyword>
<dbReference type="GO" id="GO:0042026">
    <property type="term" value="P:protein refolding"/>
    <property type="evidence" value="ECO:0007669"/>
    <property type="project" value="UniProtKB-UniRule"/>
</dbReference>
<dbReference type="Pfam" id="PF00118">
    <property type="entry name" value="Cpn60_TCP1"/>
    <property type="match status" value="1"/>
</dbReference>
<dbReference type="NCBIfam" id="NF009488">
    <property type="entry name" value="PRK12850.1"/>
    <property type="match status" value="1"/>
</dbReference>
<dbReference type="Gene3D" id="3.50.7.10">
    <property type="entry name" value="GroEL"/>
    <property type="match status" value="1"/>
</dbReference>
<dbReference type="InterPro" id="IPR027410">
    <property type="entry name" value="TCP-1-like_intermed_sf"/>
</dbReference>
<dbReference type="InterPro" id="IPR027413">
    <property type="entry name" value="GROEL-like_equatorial_sf"/>
</dbReference>
<proteinExistence type="inferred from homology"/>
<dbReference type="PROSITE" id="PS00296">
    <property type="entry name" value="CHAPERONINS_CPN60"/>
    <property type="match status" value="1"/>
</dbReference>
<evidence type="ECO:0000313" key="11">
    <source>
        <dbReference type="Proteomes" id="UP000180235"/>
    </source>
</evidence>
<keyword evidence="3 7" id="KW-0547">Nucleotide-binding</keyword>
<comment type="similarity">
    <text evidence="1 7 8">Belongs to the chaperonin (HSP60) family.</text>
</comment>
<dbReference type="OrthoDB" id="9766614at2"/>
<evidence type="ECO:0000256" key="4">
    <source>
        <dbReference type="ARBA" id="ARBA00022840"/>
    </source>
</evidence>
<dbReference type="GO" id="GO:0005737">
    <property type="term" value="C:cytoplasm"/>
    <property type="evidence" value="ECO:0007669"/>
    <property type="project" value="UniProtKB-SubCell"/>
</dbReference>
<dbReference type="STRING" id="1188229.GlitD10_2463"/>
<dbReference type="NCBIfam" id="NF000592">
    <property type="entry name" value="PRK00013.1"/>
    <property type="match status" value="1"/>
</dbReference>
<organism evidence="10 11">
    <name type="scientific">Gloeomargarita lithophora Alchichica-D10</name>
    <dbReference type="NCBI Taxonomy" id="1188229"/>
    <lineage>
        <taxon>Bacteria</taxon>
        <taxon>Bacillati</taxon>
        <taxon>Cyanobacteriota</taxon>
        <taxon>Cyanophyceae</taxon>
        <taxon>Gloeomargaritales</taxon>
        <taxon>Gloeomargaritaceae</taxon>
        <taxon>Gloeomargarita</taxon>
    </lineage>
</organism>
<dbReference type="GO" id="GO:0005524">
    <property type="term" value="F:ATP binding"/>
    <property type="evidence" value="ECO:0007669"/>
    <property type="project" value="UniProtKB-UniRule"/>
</dbReference>
<keyword evidence="2 7" id="KW-0963">Cytoplasm</keyword>
<evidence type="ECO:0000256" key="1">
    <source>
        <dbReference type="ARBA" id="ARBA00006607"/>
    </source>
</evidence>
<dbReference type="InterPro" id="IPR001844">
    <property type="entry name" value="Cpn60/GroEL"/>
</dbReference>
<dbReference type="FunFam" id="3.50.7.10:FF:000001">
    <property type="entry name" value="60 kDa chaperonin"/>
    <property type="match status" value="1"/>
</dbReference>
<feature type="binding site" evidence="7">
    <location>
        <begin position="86"/>
        <end position="90"/>
    </location>
    <ligand>
        <name>ATP</name>
        <dbReference type="ChEBI" id="CHEBI:30616"/>
    </ligand>
</feature>
<dbReference type="KEGG" id="glt:GlitD10_2463"/>
<dbReference type="NCBIfam" id="TIGR02348">
    <property type="entry name" value="GroEL"/>
    <property type="match status" value="1"/>
</dbReference>
<dbReference type="PRINTS" id="PR00298">
    <property type="entry name" value="CHAPERONIN60"/>
</dbReference>
<name>A0A1J0AFV2_9CYAN</name>
<dbReference type="HAMAP" id="MF_00600">
    <property type="entry name" value="CH60"/>
    <property type="match status" value="1"/>
</dbReference>
<protein>
    <recommendedName>
        <fullName evidence="7">Chaperonin GroEL</fullName>
        <ecNumber evidence="7">5.6.1.7</ecNumber>
    </recommendedName>
    <alternativeName>
        <fullName evidence="7">60 kDa chaperonin</fullName>
    </alternativeName>
    <alternativeName>
        <fullName evidence="7">Chaperonin-60</fullName>
        <shortName evidence="7">Cpn60</shortName>
    </alternativeName>
</protein>
<dbReference type="GO" id="GO:0051082">
    <property type="term" value="F:unfolded protein binding"/>
    <property type="evidence" value="ECO:0007669"/>
    <property type="project" value="UniProtKB-UniRule"/>
</dbReference>
<evidence type="ECO:0000256" key="6">
    <source>
        <dbReference type="ARBA" id="ARBA00023235"/>
    </source>
</evidence>
<evidence type="ECO:0000256" key="9">
    <source>
        <dbReference type="RuleBase" id="RU000419"/>
    </source>
</evidence>
<keyword evidence="6 7" id="KW-0413">Isomerase</keyword>
<dbReference type="NCBIfam" id="NF009489">
    <property type="entry name" value="PRK12851.1"/>
    <property type="match status" value="1"/>
</dbReference>
<dbReference type="SUPFAM" id="SSF52029">
    <property type="entry name" value="GroEL apical domain-like"/>
    <property type="match status" value="1"/>
</dbReference>
<evidence type="ECO:0000256" key="8">
    <source>
        <dbReference type="RuleBase" id="RU000418"/>
    </source>
</evidence>
<evidence type="ECO:0000313" key="10">
    <source>
        <dbReference type="EMBL" id="APB34799.1"/>
    </source>
</evidence>